<dbReference type="EMBL" id="KZ308693">
    <property type="protein sequence ID" value="KAG8233181.1"/>
    <property type="molecule type" value="Genomic_DNA"/>
</dbReference>
<reference evidence="1" key="1">
    <citation type="submission" date="2013-04" db="EMBL/GenBank/DDBJ databases">
        <authorList>
            <person name="Qu J."/>
            <person name="Murali S.C."/>
            <person name="Bandaranaike D."/>
            <person name="Bellair M."/>
            <person name="Blankenburg K."/>
            <person name="Chao H."/>
            <person name="Dinh H."/>
            <person name="Doddapaneni H."/>
            <person name="Downs B."/>
            <person name="Dugan-Rocha S."/>
            <person name="Elkadiri S."/>
            <person name="Gnanaolivu R.D."/>
            <person name="Hernandez B."/>
            <person name="Javaid M."/>
            <person name="Jayaseelan J.C."/>
            <person name="Lee S."/>
            <person name="Li M."/>
            <person name="Ming W."/>
            <person name="Munidasa M."/>
            <person name="Muniz J."/>
            <person name="Nguyen L."/>
            <person name="Ongeri F."/>
            <person name="Osuji N."/>
            <person name="Pu L.-L."/>
            <person name="Puazo M."/>
            <person name="Qu C."/>
            <person name="Quiroz J."/>
            <person name="Raj R."/>
            <person name="Weissenberger G."/>
            <person name="Xin Y."/>
            <person name="Zou X."/>
            <person name="Han Y."/>
            <person name="Richards S."/>
            <person name="Worley K."/>
            <person name="Muzny D."/>
            <person name="Gibbs R."/>
        </authorList>
    </citation>
    <scope>NUCLEOTIDE SEQUENCE</scope>
    <source>
        <strain evidence="1">Sampled in the wild</strain>
    </source>
</reference>
<keyword evidence="2" id="KW-1185">Reference proteome</keyword>
<sequence>MLLSKMFQAPINVEYYNSVKSIKCVCTYVNNGSDMAVFAINDPFARTLLYADIPSYYTWNATRRIFQRRKRGTPVEGNEGIFKSDECTKYIQEMLSS</sequence>
<evidence type="ECO:0000313" key="2">
    <source>
        <dbReference type="Proteomes" id="UP000792457"/>
    </source>
</evidence>
<reference evidence="1" key="2">
    <citation type="submission" date="2017-10" db="EMBL/GenBank/DDBJ databases">
        <title>Ladona fulva Genome sequencing and assembly.</title>
        <authorList>
            <person name="Murali S."/>
            <person name="Richards S."/>
            <person name="Bandaranaike D."/>
            <person name="Bellair M."/>
            <person name="Blankenburg K."/>
            <person name="Chao H."/>
            <person name="Dinh H."/>
            <person name="Doddapaneni H."/>
            <person name="Dugan-Rocha S."/>
            <person name="Elkadiri S."/>
            <person name="Gnanaolivu R."/>
            <person name="Hernandez B."/>
            <person name="Skinner E."/>
            <person name="Javaid M."/>
            <person name="Lee S."/>
            <person name="Li M."/>
            <person name="Ming W."/>
            <person name="Munidasa M."/>
            <person name="Muniz J."/>
            <person name="Nguyen L."/>
            <person name="Hughes D."/>
            <person name="Osuji N."/>
            <person name="Pu L.-L."/>
            <person name="Puazo M."/>
            <person name="Qu C."/>
            <person name="Quiroz J."/>
            <person name="Raj R."/>
            <person name="Weissenberger G."/>
            <person name="Xin Y."/>
            <person name="Zou X."/>
            <person name="Han Y."/>
            <person name="Worley K."/>
            <person name="Muzny D."/>
            <person name="Gibbs R."/>
        </authorList>
    </citation>
    <scope>NUCLEOTIDE SEQUENCE</scope>
    <source>
        <strain evidence="1">Sampled in the wild</strain>
    </source>
</reference>
<name>A0A8K0P499_LADFU</name>
<organism evidence="1 2">
    <name type="scientific">Ladona fulva</name>
    <name type="common">Scarce chaser dragonfly</name>
    <name type="synonym">Libellula fulva</name>
    <dbReference type="NCBI Taxonomy" id="123851"/>
    <lineage>
        <taxon>Eukaryota</taxon>
        <taxon>Metazoa</taxon>
        <taxon>Ecdysozoa</taxon>
        <taxon>Arthropoda</taxon>
        <taxon>Hexapoda</taxon>
        <taxon>Insecta</taxon>
        <taxon>Pterygota</taxon>
        <taxon>Palaeoptera</taxon>
        <taxon>Odonata</taxon>
        <taxon>Epiprocta</taxon>
        <taxon>Anisoptera</taxon>
        <taxon>Libelluloidea</taxon>
        <taxon>Libellulidae</taxon>
        <taxon>Ladona</taxon>
    </lineage>
</organism>
<comment type="caution">
    <text evidence="1">The sequence shown here is derived from an EMBL/GenBank/DDBJ whole genome shotgun (WGS) entry which is preliminary data.</text>
</comment>
<protein>
    <submittedName>
        <fullName evidence="1">Uncharacterized protein</fullName>
    </submittedName>
</protein>
<evidence type="ECO:0000313" key="1">
    <source>
        <dbReference type="EMBL" id="KAG8233181.1"/>
    </source>
</evidence>
<accession>A0A8K0P499</accession>
<gene>
    <name evidence="1" type="ORF">J437_LFUL008944</name>
</gene>
<dbReference type="Proteomes" id="UP000792457">
    <property type="component" value="Unassembled WGS sequence"/>
</dbReference>
<dbReference type="OrthoDB" id="1728974at2759"/>
<proteinExistence type="predicted"/>
<dbReference type="AlphaFoldDB" id="A0A8K0P499"/>